<dbReference type="GO" id="GO:0080043">
    <property type="term" value="F:quercetin 3-O-glucosyltransferase activity"/>
    <property type="evidence" value="ECO:0007669"/>
    <property type="project" value="TreeGrafter"/>
</dbReference>
<evidence type="ECO:0000313" key="7">
    <source>
        <dbReference type="EMBL" id="KAK9920962.1"/>
    </source>
</evidence>
<reference evidence="7 8" key="1">
    <citation type="journal article" date="2023" name="G3 (Bethesda)">
        <title>A chromosome-length genome assembly and annotation of blackberry (Rubus argutus, cv. 'Hillquist').</title>
        <authorList>
            <person name="Bruna T."/>
            <person name="Aryal R."/>
            <person name="Dudchenko O."/>
            <person name="Sargent D.J."/>
            <person name="Mead D."/>
            <person name="Buti M."/>
            <person name="Cavallini A."/>
            <person name="Hytonen T."/>
            <person name="Andres J."/>
            <person name="Pham M."/>
            <person name="Weisz D."/>
            <person name="Mascagni F."/>
            <person name="Usai G."/>
            <person name="Natali L."/>
            <person name="Bassil N."/>
            <person name="Fernandez G.E."/>
            <person name="Lomsadze A."/>
            <person name="Armour M."/>
            <person name="Olukolu B."/>
            <person name="Poorten T."/>
            <person name="Britton C."/>
            <person name="Davik J."/>
            <person name="Ashrafi H."/>
            <person name="Aiden E.L."/>
            <person name="Borodovsky M."/>
            <person name="Worthington M."/>
        </authorList>
    </citation>
    <scope>NUCLEOTIDE SEQUENCE [LARGE SCALE GENOMIC DNA]</scope>
    <source>
        <strain evidence="7">PI 553951</strain>
    </source>
</reference>
<keyword evidence="8" id="KW-1185">Reference proteome</keyword>
<dbReference type="PROSITE" id="PS00375">
    <property type="entry name" value="UDPGT"/>
    <property type="match status" value="1"/>
</dbReference>
<dbReference type="PANTHER" id="PTHR11926">
    <property type="entry name" value="GLUCOSYL/GLUCURONOSYL TRANSFERASES"/>
    <property type="match status" value="1"/>
</dbReference>
<evidence type="ECO:0000256" key="5">
    <source>
        <dbReference type="RuleBase" id="RU362057"/>
    </source>
</evidence>
<gene>
    <name evidence="7" type="ORF">M0R45_029496</name>
</gene>
<organism evidence="7 8">
    <name type="scientific">Rubus argutus</name>
    <name type="common">Southern blackberry</name>
    <dbReference type="NCBI Taxonomy" id="59490"/>
    <lineage>
        <taxon>Eukaryota</taxon>
        <taxon>Viridiplantae</taxon>
        <taxon>Streptophyta</taxon>
        <taxon>Embryophyta</taxon>
        <taxon>Tracheophyta</taxon>
        <taxon>Spermatophyta</taxon>
        <taxon>Magnoliopsida</taxon>
        <taxon>eudicotyledons</taxon>
        <taxon>Gunneridae</taxon>
        <taxon>Pentapetalae</taxon>
        <taxon>rosids</taxon>
        <taxon>fabids</taxon>
        <taxon>Rosales</taxon>
        <taxon>Rosaceae</taxon>
        <taxon>Rosoideae</taxon>
        <taxon>Rosoideae incertae sedis</taxon>
        <taxon>Rubus</taxon>
    </lineage>
</organism>
<dbReference type="CDD" id="cd03784">
    <property type="entry name" value="GT1_Gtf-like"/>
    <property type="match status" value="1"/>
</dbReference>
<evidence type="ECO:0000259" key="6">
    <source>
        <dbReference type="Pfam" id="PF26168"/>
    </source>
</evidence>
<dbReference type="FunFam" id="3.40.50.2000:FF:000078">
    <property type="entry name" value="Glycosyltransferase"/>
    <property type="match status" value="1"/>
</dbReference>
<dbReference type="AlphaFoldDB" id="A0AAW1W8B3"/>
<comment type="similarity">
    <text evidence="1 4">Belongs to the UDP-glycosyltransferase family.</text>
</comment>
<dbReference type="Pfam" id="PF00201">
    <property type="entry name" value="UDPGT"/>
    <property type="match status" value="1"/>
</dbReference>
<dbReference type="InterPro" id="IPR035595">
    <property type="entry name" value="UDP_glycos_trans_CS"/>
</dbReference>
<dbReference type="Proteomes" id="UP001457282">
    <property type="component" value="Unassembled WGS sequence"/>
</dbReference>
<evidence type="ECO:0000256" key="3">
    <source>
        <dbReference type="ARBA" id="ARBA00022679"/>
    </source>
</evidence>
<feature type="domain" description="Glycosyltransferase N-terminal" evidence="6">
    <location>
        <begin position="11"/>
        <end position="53"/>
    </location>
</feature>
<keyword evidence="3 4" id="KW-0808">Transferase</keyword>
<proteinExistence type="inferred from homology"/>
<evidence type="ECO:0000256" key="4">
    <source>
        <dbReference type="RuleBase" id="RU003718"/>
    </source>
</evidence>
<protein>
    <recommendedName>
        <fullName evidence="5">Glycosyltransferase</fullName>
        <ecNumber evidence="5">2.4.1.-</ecNumber>
    </recommendedName>
</protein>
<dbReference type="InterPro" id="IPR002213">
    <property type="entry name" value="UDP_glucos_trans"/>
</dbReference>
<comment type="caution">
    <text evidence="7">The sequence shown here is derived from an EMBL/GenBank/DDBJ whole genome shotgun (WGS) entry which is preliminary data.</text>
</comment>
<dbReference type="EC" id="2.4.1.-" evidence="5"/>
<dbReference type="InterPro" id="IPR058980">
    <property type="entry name" value="Glyco_transf_N"/>
</dbReference>
<dbReference type="SUPFAM" id="SSF53756">
    <property type="entry name" value="UDP-Glycosyltransferase/glycogen phosphorylase"/>
    <property type="match status" value="1"/>
</dbReference>
<dbReference type="Gene3D" id="3.40.50.2000">
    <property type="entry name" value="Glycogen Phosphorylase B"/>
    <property type="match status" value="2"/>
</dbReference>
<accession>A0AAW1W8B3</accession>
<evidence type="ECO:0000256" key="2">
    <source>
        <dbReference type="ARBA" id="ARBA00022676"/>
    </source>
</evidence>
<sequence>MEANHAKPHAIMVPLPLQGHVNPLTHLAMKLASNGFTITFVNTQYIHHQITKSQSNNNTKQEHDQDQDHIFAAARVAGLDIRYRTVSDAFPLSFNRFHNLDQFIEGAIHVFPAHVDELVGDLVQSDPSINCLIADTFHTWPAMVANKHNLINISFWTEPASVFNIYYHWDLLIRHGHFGCHDNCEDTIDYIPGVQSIEPKDLMSDLQVTDTSTPMLRFIKKAFDDVKRADFILCNTVQDLEAETLLALKDKQPTYAIGPVFPNESTKIVAATNLMPEFDCTQWLRTKSQGSVLYVSFGSYCQVTKYEFEEIAQGLLLSEVSFIWVLRPDTISYEEEEYIVPFGFKDQISDRGFIVPWCSQIEVLSNAAIGGFLTHCGWNSILESMWFGVPMLCFPILADQITNKKLVVDDWGIGLNLCDRKPITRLEVAEKINRLMSGKLGDGMLHKEIKKARHTLEDALAVNGSSQQSLCKFISDVKAKIQTRV</sequence>
<dbReference type="GO" id="GO:0080044">
    <property type="term" value="F:quercetin 7-O-glucosyltransferase activity"/>
    <property type="evidence" value="ECO:0007669"/>
    <property type="project" value="TreeGrafter"/>
</dbReference>
<dbReference type="Pfam" id="PF26168">
    <property type="entry name" value="Glyco_transf_N"/>
    <property type="match status" value="1"/>
</dbReference>
<keyword evidence="2 4" id="KW-0328">Glycosyltransferase</keyword>
<evidence type="ECO:0000313" key="8">
    <source>
        <dbReference type="Proteomes" id="UP001457282"/>
    </source>
</evidence>
<dbReference type="EMBL" id="JBEDUW010000006">
    <property type="protein sequence ID" value="KAK9920962.1"/>
    <property type="molecule type" value="Genomic_DNA"/>
</dbReference>
<evidence type="ECO:0000256" key="1">
    <source>
        <dbReference type="ARBA" id="ARBA00009995"/>
    </source>
</evidence>
<dbReference type="PANTHER" id="PTHR11926:SF774">
    <property type="entry name" value="UDP-GLYCOSYLTRANSFERASE 85A1-RELATED"/>
    <property type="match status" value="1"/>
</dbReference>
<name>A0AAW1W8B3_RUBAR</name>